<feature type="domain" description="RING-type" evidence="5">
    <location>
        <begin position="18"/>
        <end position="65"/>
    </location>
</feature>
<evidence type="ECO:0000256" key="3">
    <source>
        <dbReference type="ARBA" id="ARBA00022833"/>
    </source>
</evidence>
<dbReference type="EnsemblMetazoa" id="G15070.7">
    <property type="protein sequence ID" value="G15070.7:cds"/>
    <property type="gene ID" value="G15070"/>
</dbReference>
<dbReference type="InterPro" id="IPR013083">
    <property type="entry name" value="Znf_RING/FYVE/PHD"/>
</dbReference>
<evidence type="ECO:0000256" key="4">
    <source>
        <dbReference type="PROSITE-ProRule" id="PRU00024"/>
    </source>
</evidence>
<dbReference type="InterPro" id="IPR011042">
    <property type="entry name" value="6-blade_b-propeller_TolB-like"/>
</dbReference>
<dbReference type="SUPFAM" id="SSF101898">
    <property type="entry name" value="NHL repeat"/>
    <property type="match status" value="1"/>
</dbReference>
<keyword evidence="8" id="KW-1185">Reference proteome</keyword>
<dbReference type="PROSITE" id="PS50119">
    <property type="entry name" value="ZF_BBOX"/>
    <property type="match status" value="1"/>
</dbReference>
<dbReference type="SUPFAM" id="SSF57850">
    <property type="entry name" value="RING/U-box"/>
    <property type="match status" value="1"/>
</dbReference>
<dbReference type="PROSITE" id="PS00518">
    <property type="entry name" value="ZF_RING_1"/>
    <property type="match status" value="1"/>
</dbReference>
<keyword evidence="1" id="KW-0479">Metal-binding</keyword>
<keyword evidence="2 4" id="KW-0863">Zinc-finger</keyword>
<evidence type="ECO:0000313" key="7">
    <source>
        <dbReference type="EnsemblMetazoa" id="G15070.7:cds"/>
    </source>
</evidence>
<organism evidence="7 8">
    <name type="scientific">Magallana gigas</name>
    <name type="common">Pacific oyster</name>
    <name type="synonym">Crassostrea gigas</name>
    <dbReference type="NCBI Taxonomy" id="29159"/>
    <lineage>
        <taxon>Eukaryota</taxon>
        <taxon>Metazoa</taxon>
        <taxon>Spiralia</taxon>
        <taxon>Lophotrochozoa</taxon>
        <taxon>Mollusca</taxon>
        <taxon>Bivalvia</taxon>
        <taxon>Autobranchia</taxon>
        <taxon>Pteriomorphia</taxon>
        <taxon>Ostreida</taxon>
        <taxon>Ostreoidea</taxon>
        <taxon>Ostreidae</taxon>
        <taxon>Magallana</taxon>
    </lineage>
</organism>
<dbReference type="PANTHER" id="PTHR25462:SF229">
    <property type="entry name" value="TRANSCRIPTION INTERMEDIARY FACTOR 1-BETA"/>
    <property type="match status" value="1"/>
</dbReference>
<dbReference type="Gene3D" id="2.120.10.30">
    <property type="entry name" value="TolB, C-terminal domain"/>
    <property type="match status" value="1"/>
</dbReference>
<dbReference type="InterPro" id="IPR001841">
    <property type="entry name" value="Znf_RING"/>
</dbReference>
<dbReference type="PANTHER" id="PTHR25462">
    <property type="entry name" value="BONUS, ISOFORM C-RELATED"/>
    <property type="match status" value="1"/>
</dbReference>
<reference evidence="7" key="1">
    <citation type="submission" date="2022-08" db="UniProtKB">
        <authorList>
            <consortium name="EnsemblMetazoa"/>
        </authorList>
    </citation>
    <scope>IDENTIFICATION</scope>
    <source>
        <strain evidence="7">05x7-T-G4-1.051#20</strain>
    </source>
</reference>
<dbReference type="Gene3D" id="3.30.40.10">
    <property type="entry name" value="Zinc/RING finger domain, C3HC4 (zinc finger)"/>
    <property type="match status" value="1"/>
</dbReference>
<dbReference type="GO" id="GO:0061630">
    <property type="term" value="F:ubiquitin protein ligase activity"/>
    <property type="evidence" value="ECO:0007669"/>
    <property type="project" value="TreeGrafter"/>
</dbReference>
<dbReference type="GO" id="GO:0006513">
    <property type="term" value="P:protein monoubiquitination"/>
    <property type="evidence" value="ECO:0007669"/>
    <property type="project" value="TreeGrafter"/>
</dbReference>
<dbReference type="Proteomes" id="UP000005408">
    <property type="component" value="Unassembled WGS sequence"/>
</dbReference>
<dbReference type="Gene3D" id="3.30.160.60">
    <property type="entry name" value="Classic Zinc Finger"/>
    <property type="match status" value="1"/>
</dbReference>
<feature type="domain" description="B box-type" evidence="6">
    <location>
        <begin position="98"/>
        <end position="148"/>
    </location>
</feature>
<proteinExistence type="predicted"/>
<protein>
    <recommendedName>
        <fullName evidence="9">Tripartite motif-containing protein 56</fullName>
    </recommendedName>
</protein>
<dbReference type="InterPro" id="IPR047153">
    <property type="entry name" value="TRIM45/56/19-like"/>
</dbReference>
<dbReference type="InterPro" id="IPR000315">
    <property type="entry name" value="Znf_B-box"/>
</dbReference>
<evidence type="ECO:0000259" key="6">
    <source>
        <dbReference type="PROSITE" id="PS50119"/>
    </source>
</evidence>
<dbReference type="CDD" id="cd19776">
    <property type="entry name" value="Bbox2_TRIM25_C-IV"/>
    <property type="match status" value="1"/>
</dbReference>
<name>A0A8W8IPY5_MAGGI</name>
<dbReference type="InterPro" id="IPR018957">
    <property type="entry name" value="Znf_C3HC4_RING-type"/>
</dbReference>
<dbReference type="GO" id="GO:0008270">
    <property type="term" value="F:zinc ion binding"/>
    <property type="evidence" value="ECO:0007669"/>
    <property type="project" value="UniProtKB-KW"/>
</dbReference>
<evidence type="ECO:0000256" key="1">
    <source>
        <dbReference type="ARBA" id="ARBA00022723"/>
    </source>
</evidence>
<dbReference type="AlphaFoldDB" id="A0A8W8IPY5"/>
<dbReference type="InterPro" id="IPR017907">
    <property type="entry name" value="Znf_RING_CS"/>
</dbReference>
<dbReference type="Pfam" id="PF00097">
    <property type="entry name" value="zf-C3HC4"/>
    <property type="match status" value="1"/>
</dbReference>
<evidence type="ECO:0000313" key="8">
    <source>
        <dbReference type="Proteomes" id="UP000005408"/>
    </source>
</evidence>
<evidence type="ECO:0008006" key="9">
    <source>
        <dbReference type="Google" id="ProtNLM"/>
    </source>
</evidence>
<keyword evidence="3" id="KW-0862">Zinc</keyword>
<evidence type="ECO:0000256" key="2">
    <source>
        <dbReference type="ARBA" id="ARBA00022771"/>
    </source>
</evidence>
<accession>A0A8W8IPY5</accession>
<dbReference type="SMART" id="SM00184">
    <property type="entry name" value="RING"/>
    <property type="match status" value="1"/>
</dbReference>
<dbReference type="PROSITE" id="PS50089">
    <property type="entry name" value="ZF_RING_2"/>
    <property type="match status" value="1"/>
</dbReference>
<sequence>MATSETQERDFTPEVSLCSICLEQYKLPVSLHCAHSFCQTCLSTHIKSSCGDCDTPLGFPCPLCRVFIPAPGEIGQYSVDEWATKFPVNKFLTSVVGVPLILCKPCQEDGEELKANSWCKDCSEALCEECTKCHKKARPSRQHVVISITKWSGISQIPDTLEICEAHGGRKFELFCKKHFLPCCSVCVTKEHSSCTSFCQLEEIGRDFIEPEKVKVLQSGMEKFGLKLKSVIGEERTNMKRNDDIVDKFTKELLEFTTNNIQVIKKLEEEHLNELSKLSKESNSKLQKSVDSFEQRFLYLEYWKEILLKNLSNETASETKRVLSYIKLKNIHENLQRLKYTKLEICIKTKILDEVKKLIELPCLADVSADDIVDQVSLNMENIDYTRAKGNKISEFKIAGTYIMGVSFLGNGNLFLADNVGKRCILCDTNGVILQETRLLGSPWGICTSGIDILLTLPNEKSILKFDSTSFETIETVPVDCHCYGIAASGNTIVIGKGKSVDIITDGFLTTKRKSLLSGHRSMSDVAIDNENYVICCTYFEHIVRKLDLEGKVLFIYSHGKLRSPYRLTTDSKGNIFVYGSGSSNIHILSRDGKLLQIMEGMTGVTCLKFQDATNKLFVGSSNGMLQSLNLVRVKICFSQVCECL</sequence>
<evidence type="ECO:0000259" key="5">
    <source>
        <dbReference type="PROSITE" id="PS50089"/>
    </source>
</evidence>